<comment type="caution">
    <text evidence="1">The sequence shown here is derived from an EMBL/GenBank/DDBJ whole genome shotgun (WGS) entry which is preliminary data.</text>
</comment>
<accession>A0ACB9J0Z9</accession>
<evidence type="ECO:0000313" key="2">
    <source>
        <dbReference type="Proteomes" id="UP001056120"/>
    </source>
</evidence>
<sequence>MDGHHTSPPLRVMWTLLVRLLVLVVLLLGWMCVVVLNMLPQLLVYRLHQISYVTLTGHNTQCPRKREVEYTGSDGGASPLKTPLPGGGTSISGSRCAGSSSPSSDSSSSSLSSSCDGTQM</sequence>
<organism evidence="1 2">
    <name type="scientific">Smallanthus sonchifolius</name>
    <dbReference type="NCBI Taxonomy" id="185202"/>
    <lineage>
        <taxon>Eukaryota</taxon>
        <taxon>Viridiplantae</taxon>
        <taxon>Streptophyta</taxon>
        <taxon>Embryophyta</taxon>
        <taxon>Tracheophyta</taxon>
        <taxon>Spermatophyta</taxon>
        <taxon>Magnoliopsida</taxon>
        <taxon>eudicotyledons</taxon>
        <taxon>Gunneridae</taxon>
        <taxon>Pentapetalae</taxon>
        <taxon>asterids</taxon>
        <taxon>campanulids</taxon>
        <taxon>Asterales</taxon>
        <taxon>Asteraceae</taxon>
        <taxon>Asteroideae</taxon>
        <taxon>Heliantheae alliance</taxon>
        <taxon>Millerieae</taxon>
        <taxon>Smallanthus</taxon>
    </lineage>
</organism>
<proteinExistence type="predicted"/>
<evidence type="ECO:0000313" key="1">
    <source>
        <dbReference type="EMBL" id="KAI3813393.1"/>
    </source>
</evidence>
<dbReference type="EMBL" id="CM042023">
    <property type="protein sequence ID" value="KAI3813393.1"/>
    <property type="molecule type" value="Genomic_DNA"/>
</dbReference>
<reference evidence="1 2" key="2">
    <citation type="journal article" date="2022" name="Mol. Ecol. Resour.">
        <title>The genomes of chicory, endive, great burdock and yacon provide insights into Asteraceae paleo-polyploidization history and plant inulin production.</title>
        <authorList>
            <person name="Fan W."/>
            <person name="Wang S."/>
            <person name="Wang H."/>
            <person name="Wang A."/>
            <person name="Jiang F."/>
            <person name="Liu H."/>
            <person name="Zhao H."/>
            <person name="Xu D."/>
            <person name="Zhang Y."/>
        </authorList>
    </citation>
    <scope>NUCLEOTIDE SEQUENCE [LARGE SCALE GENOMIC DNA]</scope>
    <source>
        <strain evidence="2">cv. Yunnan</strain>
        <tissue evidence="1">Leaves</tissue>
    </source>
</reference>
<gene>
    <name evidence="1" type="ORF">L1987_18115</name>
</gene>
<protein>
    <submittedName>
        <fullName evidence="1">Uncharacterized protein</fullName>
    </submittedName>
</protein>
<keyword evidence="2" id="KW-1185">Reference proteome</keyword>
<reference evidence="2" key="1">
    <citation type="journal article" date="2022" name="Mol. Ecol. Resour.">
        <title>The genomes of chicory, endive, great burdock and yacon provide insights into Asteraceae palaeo-polyploidization history and plant inulin production.</title>
        <authorList>
            <person name="Fan W."/>
            <person name="Wang S."/>
            <person name="Wang H."/>
            <person name="Wang A."/>
            <person name="Jiang F."/>
            <person name="Liu H."/>
            <person name="Zhao H."/>
            <person name="Xu D."/>
            <person name="Zhang Y."/>
        </authorList>
    </citation>
    <scope>NUCLEOTIDE SEQUENCE [LARGE SCALE GENOMIC DNA]</scope>
    <source>
        <strain evidence="2">cv. Yunnan</strain>
    </source>
</reference>
<dbReference type="Proteomes" id="UP001056120">
    <property type="component" value="Linkage Group LG06"/>
</dbReference>
<name>A0ACB9J0Z9_9ASTR</name>